<name>A0A0K2TDC5_LEPSM</name>
<reference evidence="2" key="1">
    <citation type="submission" date="2014-05" db="EMBL/GenBank/DDBJ databases">
        <authorList>
            <person name="Chronopoulou M."/>
        </authorList>
    </citation>
    <scope>NUCLEOTIDE SEQUENCE</scope>
    <source>
        <tissue evidence="2">Whole organism</tissue>
    </source>
</reference>
<evidence type="ECO:0000313" key="2">
    <source>
        <dbReference type="EMBL" id="CDW24054.1"/>
    </source>
</evidence>
<proteinExistence type="predicted"/>
<organism evidence="2">
    <name type="scientific">Lepeophtheirus salmonis</name>
    <name type="common">Salmon louse</name>
    <name type="synonym">Caligus salmonis</name>
    <dbReference type="NCBI Taxonomy" id="72036"/>
    <lineage>
        <taxon>Eukaryota</taxon>
        <taxon>Metazoa</taxon>
        <taxon>Ecdysozoa</taxon>
        <taxon>Arthropoda</taxon>
        <taxon>Crustacea</taxon>
        <taxon>Multicrustacea</taxon>
        <taxon>Hexanauplia</taxon>
        <taxon>Copepoda</taxon>
        <taxon>Siphonostomatoida</taxon>
        <taxon>Caligidae</taxon>
        <taxon>Lepeophtheirus</taxon>
    </lineage>
</organism>
<dbReference type="AlphaFoldDB" id="A0A0K2TDC5"/>
<sequence>GAGGSRSYFSNLKLLLRATSFLGLFSFNEDLNNLIFGPGPATHLKVVEGQRELLENSSSSSSSSPSSSSSLPSAGSSKSSLRSGACKVKAPNSVLRESSPDFSGRRRSTLRNTSMMYT</sequence>
<dbReference type="EMBL" id="HACA01006693">
    <property type="protein sequence ID" value="CDW24054.1"/>
    <property type="molecule type" value="Transcribed_RNA"/>
</dbReference>
<protein>
    <submittedName>
        <fullName evidence="2">Uncharacterized protein</fullName>
    </submittedName>
</protein>
<feature type="region of interest" description="Disordered" evidence="1">
    <location>
        <begin position="52"/>
        <end position="118"/>
    </location>
</feature>
<evidence type="ECO:0000256" key="1">
    <source>
        <dbReference type="SAM" id="MobiDB-lite"/>
    </source>
</evidence>
<accession>A0A0K2TDC5</accession>
<feature type="compositionally biased region" description="Low complexity" evidence="1">
    <location>
        <begin position="57"/>
        <end position="85"/>
    </location>
</feature>
<feature type="non-terminal residue" evidence="2">
    <location>
        <position position="1"/>
    </location>
</feature>